<keyword evidence="9" id="KW-0472">Membrane</keyword>
<reference evidence="15 16" key="1">
    <citation type="submission" date="2023-07" db="EMBL/GenBank/DDBJ databases">
        <title>Novel species of Thermanaerothrix with wide hydrolytic capabilities.</title>
        <authorList>
            <person name="Zayulina K.S."/>
            <person name="Podosokorskaya O.A."/>
            <person name="Elcheninov A.G."/>
        </authorList>
    </citation>
    <scope>NUCLEOTIDE SEQUENCE [LARGE SCALE GENOMIC DNA]</scope>
    <source>
        <strain evidence="15 16">4228-RoL</strain>
    </source>
</reference>
<dbReference type="Gene3D" id="3.40.710.10">
    <property type="entry name" value="DD-peptidase/beta-lactamase superfamily"/>
    <property type="match status" value="1"/>
</dbReference>
<dbReference type="Gene3D" id="1.10.3810.10">
    <property type="entry name" value="Biosynthetic peptidoglycan transglycosylase-like"/>
    <property type="match status" value="1"/>
</dbReference>
<keyword evidence="5" id="KW-0328">Glycosyltransferase</keyword>
<keyword evidence="11" id="KW-0961">Cell wall biogenesis/degradation</keyword>
<evidence type="ECO:0000256" key="6">
    <source>
        <dbReference type="ARBA" id="ARBA00022679"/>
    </source>
</evidence>
<evidence type="ECO:0000256" key="9">
    <source>
        <dbReference type="ARBA" id="ARBA00023136"/>
    </source>
</evidence>
<evidence type="ECO:0000313" key="15">
    <source>
        <dbReference type="EMBL" id="MDT8898101.1"/>
    </source>
</evidence>
<evidence type="ECO:0000256" key="8">
    <source>
        <dbReference type="ARBA" id="ARBA00022984"/>
    </source>
</evidence>
<comment type="catalytic activity">
    <reaction evidence="13">
        <text>[GlcNAc-(1-&gt;4)-Mur2Ac(oyl-L-Ala-gamma-D-Glu-L-Lys-D-Ala-D-Ala)](n)-di-trans,octa-cis-undecaprenyl diphosphate + beta-D-GlcNAc-(1-&gt;4)-Mur2Ac(oyl-L-Ala-gamma-D-Glu-L-Lys-D-Ala-D-Ala)-di-trans,octa-cis-undecaprenyl diphosphate = [GlcNAc-(1-&gt;4)-Mur2Ac(oyl-L-Ala-gamma-D-Glu-L-Lys-D-Ala-D-Ala)](n+1)-di-trans,octa-cis-undecaprenyl diphosphate + di-trans,octa-cis-undecaprenyl diphosphate + H(+)</text>
        <dbReference type="Rhea" id="RHEA:23708"/>
        <dbReference type="Rhea" id="RHEA-COMP:9602"/>
        <dbReference type="Rhea" id="RHEA-COMP:9603"/>
        <dbReference type="ChEBI" id="CHEBI:15378"/>
        <dbReference type="ChEBI" id="CHEBI:58405"/>
        <dbReference type="ChEBI" id="CHEBI:60033"/>
        <dbReference type="ChEBI" id="CHEBI:78435"/>
        <dbReference type="EC" id="2.4.99.28"/>
    </reaction>
</comment>
<dbReference type="SUPFAM" id="SSF53955">
    <property type="entry name" value="Lysozyme-like"/>
    <property type="match status" value="1"/>
</dbReference>
<keyword evidence="3" id="KW-0121">Carboxypeptidase</keyword>
<dbReference type="InterPro" id="IPR013783">
    <property type="entry name" value="Ig-like_fold"/>
</dbReference>
<keyword evidence="4" id="KW-0645">Protease</keyword>
<evidence type="ECO:0000259" key="14">
    <source>
        <dbReference type="Pfam" id="PF00912"/>
    </source>
</evidence>
<dbReference type="InterPro" id="IPR023346">
    <property type="entry name" value="Lysozyme-like_dom_sf"/>
</dbReference>
<protein>
    <submittedName>
        <fullName evidence="15">Transglycosylase domain-containing protein</fullName>
    </submittedName>
</protein>
<feature type="domain" description="Glycosyl transferase family 51" evidence="14">
    <location>
        <begin position="148"/>
        <end position="257"/>
    </location>
</feature>
<dbReference type="InterPro" id="IPR001264">
    <property type="entry name" value="Glyco_trans_51"/>
</dbReference>
<proteinExistence type="predicted"/>
<evidence type="ECO:0000256" key="5">
    <source>
        <dbReference type="ARBA" id="ARBA00022676"/>
    </source>
</evidence>
<evidence type="ECO:0000256" key="12">
    <source>
        <dbReference type="ARBA" id="ARBA00034000"/>
    </source>
</evidence>
<evidence type="ECO:0000256" key="7">
    <source>
        <dbReference type="ARBA" id="ARBA00022960"/>
    </source>
</evidence>
<keyword evidence="6" id="KW-0808">Transferase</keyword>
<keyword evidence="16" id="KW-1185">Reference proteome</keyword>
<evidence type="ECO:0000256" key="2">
    <source>
        <dbReference type="ARBA" id="ARBA00022475"/>
    </source>
</evidence>
<dbReference type="RefSeq" id="WP_315624747.1">
    <property type="nucleotide sequence ID" value="NZ_JAUHMF010000001.1"/>
</dbReference>
<dbReference type="InterPro" id="IPR036950">
    <property type="entry name" value="PBP_transglycosylase"/>
</dbReference>
<comment type="subcellular location">
    <subcellularLocation>
        <location evidence="1">Cell membrane</location>
    </subcellularLocation>
</comment>
<dbReference type="SUPFAM" id="SSF56601">
    <property type="entry name" value="beta-lactamase/transpeptidase-like"/>
    <property type="match status" value="1"/>
</dbReference>
<dbReference type="InterPro" id="IPR050396">
    <property type="entry name" value="Glycosyltr_51/Transpeptidase"/>
</dbReference>
<evidence type="ECO:0000256" key="10">
    <source>
        <dbReference type="ARBA" id="ARBA00023268"/>
    </source>
</evidence>
<dbReference type="PANTHER" id="PTHR32282">
    <property type="entry name" value="BINDING PROTEIN TRANSPEPTIDASE, PUTATIVE-RELATED"/>
    <property type="match status" value="1"/>
</dbReference>
<dbReference type="Gene3D" id="2.60.40.10">
    <property type="entry name" value="Immunoglobulins"/>
    <property type="match status" value="1"/>
</dbReference>
<organism evidence="15 16">
    <name type="scientific">Thermanaerothrix solaris</name>
    <dbReference type="NCBI Taxonomy" id="3058434"/>
    <lineage>
        <taxon>Bacteria</taxon>
        <taxon>Bacillati</taxon>
        <taxon>Chloroflexota</taxon>
        <taxon>Anaerolineae</taxon>
        <taxon>Anaerolineales</taxon>
        <taxon>Anaerolineaceae</taxon>
        <taxon>Thermanaerothrix</taxon>
    </lineage>
</organism>
<evidence type="ECO:0000256" key="4">
    <source>
        <dbReference type="ARBA" id="ARBA00022670"/>
    </source>
</evidence>
<comment type="catalytic activity">
    <reaction evidence="12">
        <text>Preferential cleavage: (Ac)2-L-Lys-D-Ala-|-D-Ala. Also transpeptidation of peptidyl-alanyl moieties that are N-acyl substituents of D-alanine.</text>
        <dbReference type="EC" id="3.4.16.4"/>
    </reaction>
</comment>
<gene>
    <name evidence="15" type="ORF">QYE77_07445</name>
</gene>
<evidence type="ECO:0000256" key="3">
    <source>
        <dbReference type="ARBA" id="ARBA00022645"/>
    </source>
</evidence>
<keyword evidence="7" id="KW-0133">Cell shape</keyword>
<keyword evidence="4" id="KW-0378">Hydrolase</keyword>
<evidence type="ECO:0000256" key="11">
    <source>
        <dbReference type="ARBA" id="ARBA00023316"/>
    </source>
</evidence>
<keyword evidence="8" id="KW-0573">Peptidoglycan synthesis</keyword>
<sequence length="947" mass="102633">MRALWVHHILQARRIRQAHRRRAFSRRVLRLGMGITLVVALSVVLLSLGLALGYAVLTADLPSIETLSALLAPNTGRLIQPTRLYDRSGTQVLAALDGGMGARRFRTVEPGSPEAFSPLLVQATLTLHQPDFWTSPGFAFSLDPTPKTLAERLVSDLLLWREPPSLRRALRMRLLAWQAVARFGHAQVLAAYLNSARFGPQIYGAEQAALRYLGKTATDLNPGEVALLLAALESPALNPLDTPEAALERQRQVLERLLKAGVIDSSTYNEARQHPPTLLPRREAPTTPEDAFVAQVQAALAATYPAEVLERGGLRLLTTLDRHLQAQLACALRVYFQNLAVGSEAEAASCAAARELPLLPTALLPPQPGALAGGAIIVDVNRGETLALVEMDAQGRYATALSRRPSGSLLTPFLALAAFARGMSPATLVWDIPAATTEAEVASAARYHGPERLRLALVGDDRAALDKVMAQLGAPTVVQTARALGLPLSEMEATTFLTQGAPLTLTEIAQAYLPFATLGLGYHVDGWPASQPLSVLRLEGSDGTLWLDGETPAVRPLISAQLAYLVHHILGDSEARRQRLENAEMLSLGRPAAVKVGQVEDGQTVWAVGYTPHYLVAVWVGYRAGETGAALSPSLAAGLWQGLMRYLHRDLPPQDWPTPPGITLLNVCDPSGLLPTADCPQVVREVFLSENLPTQYDTLYRRYAVNRETGRLATAFTPPELIEERVYMVLPPEAATWAAQAGLPLPPTQYDNIPSVPSNPQVHFSQPPPLVYLRGTVTVQGSATAADFAAYRVQVGEGLNPRTWVTLATGEAPVDEGVLATWDTTALPDGVYILRLTLVHRDQRVETALRQVTVDNTPPQVQVSLPRAGETLLRPTNGVVGLYAEASDTYGVHRLIWRLDGRVIGETFAPPYIRLWEAVRGEHTLEVIAEDLAGNRATSAEIHFTVR</sequence>
<evidence type="ECO:0000256" key="1">
    <source>
        <dbReference type="ARBA" id="ARBA00004236"/>
    </source>
</evidence>
<keyword evidence="10" id="KW-0511">Multifunctional enzyme</keyword>
<evidence type="ECO:0000256" key="13">
    <source>
        <dbReference type="ARBA" id="ARBA00049902"/>
    </source>
</evidence>
<dbReference type="Pfam" id="PF00912">
    <property type="entry name" value="Transgly"/>
    <property type="match status" value="1"/>
</dbReference>
<dbReference type="Proteomes" id="UP001254165">
    <property type="component" value="Unassembled WGS sequence"/>
</dbReference>
<comment type="caution">
    <text evidence="15">The sequence shown here is derived from an EMBL/GenBank/DDBJ whole genome shotgun (WGS) entry which is preliminary data.</text>
</comment>
<accession>A0ABU3NQI7</accession>
<evidence type="ECO:0000313" key="16">
    <source>
        <dbReference type="Proteomes" id="UP001254165"/>
    </source>
</evidence>
<dbReference type="PANTHER" id="PTHR32282:SF11">
    <property type="entry name" value="PENICILLIN-BINDING PROTEIN 1B"/>
    <property type="match status" value="1"/>
</dbReference>
<dbReference type="InterPro" id="IPR012338">
    <property type="entry name" value="Beta-lactam/transpept-like"/>
</dbReference>
<name>A0ABU3NQI7_9CHLR</name>
<keyword evidence="2" id="KW-1003">Cell membrane</keyword>
<dbReference type="EMBL" id="JAUHMF010000001">
    <property type="protein sequence ID" value="MDT8898101.1"/>
    <property type="molecule type" value="Genomic_DNA"/>
</dbReference>